<feature type="transmembrane region" description="Helical" evidence="1">
    <location>
        <begin position="138"/>
        <end position="158"/>
    </location>
</feature>
<feature type="transmembrane region" description="Helical" evidence="1">
    <location>
        <begin position="178"/>
        <end position="208"/>
    </location>
</feature>
<dbReference type="EMBL" id="JAUDJE010000003">
    <property type="protein sequence ID" value="MDM9558281.1"/>
    <property type="molecule type" value="Genomic_DNA"/>
</dbReference>
<comment type="caution">
    <text evidence="2">The sequence shown here is derived from an EMBL/GenBank/DDBJ whole genome shotgun (WGS) entry which is preliminary data.</text>
</comment>
<feature type="transmembrane region" description="Helical" evidence="1">
    <location>
        <begin position="234"/>
        <end position="255"/>
    </location>
</feature>
<name>A0ABT7VZB7_9BORD</name>
<keyword evidence="1" id="KW-0812">Transmembrane</keyword>
<gene>
    <name evidence="2" type="ORF">QUC21_04525</name>
</gene>
<feature type="transmembrane region" description="Helical" evidence="1">
    <location>
        <begin position="75"/>
        <end position="99"/>
    </location>
</feature>
<protein>
    <recommendedName>
        <fullName evidence="4">Inner membrane protein</fullName>
    </recommendedName>
</protein>
<dbReference type="RefSeq" id="WP_289784449.1">
    <property type="nucleotide sequence ID" value="NZ_JAUDJE010000003.1"/>
</dbReference>
<evidence type="ECO:0000313" key="3">
    <source>
        <dbReference type="Proteomes" id="UP001175604"/>
    </source>
</evidence>
<keyword evidence="1" id="KW-0472">Membrane</keyword>
<feature type="transmembrane region" description="Helical" evidence="1">
    <location>
        <begin position="267"/>
        <end position="289"/>
    </location>
</feature>
<keyword evidence="1" id="KW-1133">Transmembrane helix</keyword>
<accession>A0ABT7VZB7</accession>
<organism evidence="2 3">
    <name type="scientific">Bordetella petrii</name>
    <dbReference type="NCBI Taxonomy" id="94624"/>
    <lineage>
        <taxon>Bacteria</taxon>
        <taxon>Pseudomonadati</taxon>
        <taxon>Pseudomonadota</taxon>
        <taxon>Betaproteobacteria</taxon>
        <taxon>Burkholderiales</taxon>
        <taxon>Alcaligenaceae</taxon>
        <taxon>Bordetella</taxon>
    </lineage>
</organism>
<feature type="transmembrane region" description="Helical" evidence="1">
    <location>
        <begin position="361"/>
        <end position="383"/>
    </location>
</feature>
<evidence type="ECO:0000313" key="2">
    <source>
        <dbReference type="EMBL" id="MDM9558281.1"/>
    </source>
</evidence>
<keyword evidence="3" id="KW-1185">Reference proteome</keyword>
<reference evidence="2" key="1">
    <citation type="submission" date="2023-06" db="EMBL/GenBank/DDBJ databases">
        <title>full genome analysis of Phenantherene degrader P3.</title>
        <authorList>
            <person name="Akbar A."/>
            <person name="Rahmeh R."/>
            <person name="Kishk M."/>
        </authorList>
    </citation>
    <scope>NUCLEOTIDE SEQUENCE</scope>
    <source>
        <strain evidence="2">P3</strain>
    </source>
</reference>
<evidence type="ECO:0000256" key="1">
    <source>
        <dbReference type="SAM" id="Phobius"/>
    </source>
</evidence>
<proteinExistence type="predicted"/>
<feature type="transmembrane region" description="Helical" evidence="1">
    <location>
        <begin position="44"/>
        <end position="63"/>
    </location>
</feature>
<sequence>MMTPEQPWEGAGGSFSLVRDDPFYRLQRRIGLIPANGDGFKRRALLYALVAWLPLVVASWLAGTVVESAGIAEPLLGHIGIHVRCLVAIPLLVLAEGLAQRTIPLFMREFRRTGLIGDAQAPQFEQVLAGVLRLRNQALPWVVIIGLVAAWTAAFLLAPNRDEIQWAGADSRSLAFGAWWFLLVARPIFSVLLLAWIWRLVLLGILLFRIARLPLQLVVMHPDRFAGLGFLDRIPLVYSPFILSVSAVMAGAWAHNVFYHDVAVPSLYVQMATLLVVLVVIGLAPLLVFTPMLLRAKKKALLDYGALLAQHGRAVNARWIARQDVPDMPLLNAPELGPVADVQALYQAVAAMRTAIISKGILLKIVLPAALPLLVLVATQWPLKSTLTKLLFTLL</sequence>
<evidence type="ECO:0008006" key="4">
    <source>
        <dbReference type="Google" id="ProtNLM"/>
    </source>
</evidence>
<dbReference type="Proteomes" id="UP001175604">
    <property type="component" value="Unassembled WGS sequence"/>
</dbReference>